<dbReference type="SUPFAM" id="SSF47616">
    <property type="entry name" value="GST C-terminal domain-like"/>
    <property type="match status" value="1"/>
</dbReference>
<gene>
    <name evidence="5" type="ORF">SAOR_10295</name>
</gene>
<organism evidence="5 6">
    <name type="scientific">Salinisphaera orenii MK-B5</name>
    <dbReference type="NCBI Taxonomy" id="856730"/>
    <lineage>
        <taxon>Bacteria</taxon>
        <taxon>Pseudomonadati</taxon>
        <taxon>Pseudomonadota</taxon>
        <taxon>Gammaproteobacteria</taxon>
        <taxon>Salinisphaerales</taxon>
        <taxon>Salinisphaeraceae</taxon>
        <taxon>Salinisphaera</taxon>
    </lineage>
</organism>
<sequence>MTLTLYAHRLSQPCRAVEILLRELGVDYDWQEIDFAGGETRQPWFAREINPMQTVPALAVSDPAGASGTFVLGESHAIMRYLCRTADSEVAPHWYPERDAAARAARIDQWMAWHHNNVRRHDMFHHIMNLHRTLPMLKYEIQDTLLRPLQAGLNAGLARLEAHLERPTRQETPAMLCGHEQPTLADLTIACELYQIVAVGYRFHRYPRVASWLNTLAARPHFRDISADIRDQGRIIHDESGGYLELEQAFA</sequence>
<dbReference type="SUPFAM" id="SSF52833">
    <property type="entry name" value="Thioredoxin-like"/>
    <property type="match status" value="1"/>
</dbReference>
<evidence type="ECO:0000256" key="1">
    <source>
        <dbReference type="ARBA" id="ARBA00004496"/>
    </source>
</evidence>
<dbReference type="PANTHER" id="PTHR43917:SF8">
    <property type="entry name" value="GH16740P-RELATED"/>
    <property type="match status" value="1"/>
</dbReference>
<dbReference type="AlphaFoldDB" id="A0A423PLN7"/>
<comment type="caution">
    <text evidence="5">The sequence shown here is derived from an EMBL/GenBank/DDBJ whole genome shotgun (WGS) entry which is preliminary data.</text>
</comment>
<keyword evidence="5" id="KW-0808">Transferase</keyword>
<dbReference type="Gene3D" id="1.20.1050.10">
    <property type="match status" value="1"/>
</dbReference>
<dbReference type="Pfam" id="PF13410">
    <property type="entry name" value="GST_C_2"/>
    <property type="match status" value="1"/>
</dbReference>
<dbReference type="SFLD" id="SFLDG00358">
    <property type="entry name" value="Main_(cytGST)"/>
    <property type="match status" value="1"/>
</dbReference>
<dbReference type="GO" id="GO:0016740">
    <property type="term" value="F:transferase activity"/>
    <property type="evidence" value="ECO:0007669"/>
    <property type="project" value="UniProtKB-KW"/>
</dbReference>
<protein>
    <submittedName>
        <fullName evidence="5">Glutathione S-transferase</fullName>
    </submittedName>
</protein>
<reference evidence="5 6" key="1">
    <citation type="submission" date="2013-10" db="EMBL/GenBank/DDBJ databases">
        <title>Salinisphaera orenii MK-B5 Genome Sequencing.</title>
        <authorList>
            <person name="Lai Q."/>
            <person name="Li C."/>
            <person name="Shao Z."/>
        </authorList>
    </citation>
    <scope>NUCLEOTIDE SEQUENCE [LARGE SCALE GENOMIC DNA]</scope>
    <source>
        <strain evidence="5 6">MK-B5</strain>
    </source>
</reference>
<dbReference type="InterPro" id="IPR010987">
    <property type="entry name" value="Glutathione-S-Trfase_C-like"/>
</dbReference>
<evidence type="ECO:0000256" key="2">
    <source>
        <dbReference type="ARBA" id="ARBA00022490"/>
    </source>
</evidence>
<accession>A0A423PLN7</accession>
<dbReference type="Pfam" id="PF13409">
    <property type="entry name" value="GST_N_2"/>
    <property type="match status" value="1"/>
</dbReference>
<comment type="subcellular location">
    <subcellularLocation>
        <location evidence="1">Cytoplasm</location>
    </subcellularLocation>
</comment>
<keyword evidence="6" id="KW-1185">Reference proteome</keyword>
<dbReference type="InterPro" id="IPR004045">
    <property type="entry name" value="Glutathione_S-Trfase_N"/>
</dbReference>
<dbReference type="PROSITE" id="PS50405">
    <property type="entry name" value="GST_CTER"/>
    <property type="match status" value="1"/>
</dbReference>
<dbReference type="PROSITE" id="PS50404">
    <property type="entry name" value="GST_NTER"/>
    <property type="match status" value="1"/>
</dbReference>
<evidence type="ECO:0000259" key="3">
    <source>
        <dbReference type="PROSITE" id="PS50404"/>
    </source>
</evidence>
<proteinExistence type="predicted"/>
<dbReference type="InterPro" id="IPR040079">
    <property type="entry name" value="Glutathione_S-Trfase"/>
</dbReference>
<keyword evidence="2" id="KW-0963">Cytoplasm</keyword>
<evidence type="ECO:0000313" key="6">
    <source>
        <dbReference type="Proteomes" id="UP000283993"/>
    </source>
</evidence>
<dbReference type="Gene3D" id="3.40.30.10">
    <property type="entry name" value="Glutaredoxin"/>
    <property type="match status" value="1"/>
</dbReference>
<dbReference type="SFLD" id="SFLDS00019">
    <property type="entry name" value="Glutathione_Transferase_(cytos"/>
    <property type="match status" value="1"/>
</dbReference>
<dbReference type="InterPro" id="IPR036282">
    <property type="entry name" value="Glutathione-S-Trfase_C_sf"/>
</dbReference>
<dbReference type="PANTHER" id="PTHR43917">
    <property type="match status" value="1"/>
</dbReference>
<feature type="domain" description="GST N-terminal" evidence="3">
    <location>
        <begin position="1"/>
        <end position="90"/>
    </location>
</feature>
<evidence type="ECO:0000313" key="5">
    <source>
        <dbReference type="EMBL" id="ROO26503.1"/>
    </source>
</evidence>
<feature type="domain" description="GST C-terminal" evidence="4">
    <location>
        <begin position="100"/>
        <end position="235"/>
    </location>
</feature>
<evidence type="ECO:0000259" key="4">
    <source>
        <dbReference type="PROSITE" id="PS50405"/>
    </source>
</evidence>
<dbReference type="InterPro" id="IPR036249">
    <property type="entry name" value="Thioredoxin-like_sf"/>
</dbReference>
<dbReference type="RefSeq" id="WP_123631347.1">
    <property type="nucleotide sequence ID" value="NZ_AYKH01000020.1"/>
</dbReference>
<dbReference type="EMBL" id="AYKH01000020">
    <property type="protein sequence ID" value="ROO26503.1"/>
    <property type="molecule type" value="Genomic_DNA"/>
</dbReference>
<dbReference type="GO" id="GO:0005737">
    <property type="term" value="C:cytoplasm"/>
    <property type="evidence" value="ECO:0007669"/>
    <property type="project" value="UniProtKB-SubCell"/>
</dbReference>
<name>A0A423PLN7_9GAMM</name>
<dbReference type="InterPro" id="IPR051369">
    <property type="entry name" value="GST_Theta"/>
</dbReference>
<dbReference type="Proteomes" id="UP000283993">
    <property type="component" value="Unassembled WGS sequence"/>
</dbReference>